<feature type="compositionally biased region" description="Basic and acidic residues" evidence="11">
    <location>
        <begin position="769"/>
        <end position="778"/>
    </location>
</feature>
<keyword evidence="7" id="KW-0966">Cell projection</keyword>
<evidence type="ECO:0000256" key="2">
    <source>
        <dbReference type="ARBA" id="ARBA00022490"/>
    </source>
</evidence>
<keyword evidence="6" id="KW-0206">Cytoskeleton</keyword>
<feature type="coiled-coil region" evidence="10">
    <location>
        <begin position="1486"/>
        <end position="1513"/>
    </location>
</feature>
<proteinExistence type="inferred from homology"/>
<evidence type="ECO:0000256" key="9">
    <source>
        <dbReference type="ARBA" id="ARBA00023662"/>
    </source>
</evidence>
<dbReference type="OrthoDB" id="535167at2759"/>
<evidence type="ECO:0000256" key="1">
    <source>
        <dbReference type="ARBA" id="ARBA00004430"/>
    </source>
</evidence>
<dbReference type="Pfam" id="PF25828">
    <property type="entry name" value="CC_Cfap43"/>
    <property type="match status" value="1"/>
</dbReference>
<reference evidence="12" key="1">
    <citation type="submission" date="2021-02" db="EMBL/GenBank/DDBJ databases">
        <title>Comparative genomics reveals that relaxation of natural selection precedes convergent phenotypic evolution of cavefish.</title>
        <authorList>
            <person name="Peng Z."/>
        </authorList>
    </citation>
    <scope>NUCLEOTIDE SEQUENCE</scope>
    <source>
        <tissue evidence="12">Muscle</tissue>
    </source>
</reference>
<dbReference type="PANTHER" id="PTHR14885:SF1">
    <property type="entry name" value="CILIA- AND FLAGELLA-ASSOCIATED PROTEIN 43"/>
    <property type="match status" value="1"/>
</dbReference>
<feature type="coiled-coil region" evidence="10">
    <location>
        <begin position="1547"/>
        <end position="1588"/>
    </location>
</feature>
<evidence type="ECO:0000313" key="13">
    <source>
        <dbReference type="Proteomes" id="UP001059041"/>
    </source>
</evidence>
<dbReference type="InterPro" id="IPR015943">
    <property type="entry name" value="WD40/YVTN_repeat-like_dom_sf"/>
</dbReference>
<protein>
    <recommendedName>
        <fullName evidence="9">Cilia- and flagella-associated protein 43</fullName>
    </recommendedName>
</protein>
<keyword evidence="13" id="KW-1185">Reference proteome</keyword>
<dbReference type="EMBL" id="JAFHDT010000009">
    <property type="protein sequence ID" value="KAI7805485.1"/>
    <property type="molecule type" value="Genomic_DNA"/>
</dbReference>
<evidence type="ECO:0000256" key="10">
    <source>
        <dbReference type="SAM" id="Coils"/>
    </source>
</evidence>
<evidence type="ECO:0000256" key="8">
    <source>
        <dbReference type="ARBA" id="ARBA00023605"/>
    </source>
</evidence>
<evidence type="ECO:0000256" key="7">
    <source>
        <dbReference type="ARBA" id="ARBA00023273"/>
    </source>
</evidence>
<dbReference type="Gene3D" id="2.130.10.10">
    <property type="entry name" value="YVTN repeat-like/Quinoprotein amine dehydrogenase"/>
    <property type="match status" value="4"/>
</dbReference>
<keyword evidence="4" id="KW-0677">Repeat</keyword>
<feature type="region of interest" description="Disordered" evidence="11">
    <location>
        <begin position="769"/>
        <end position="792"/>
    </location>
</feature>
<dbReference type="SMART" id="SM00320">
    <property type="entry name" value="WD40"/>
    <property type="match status" value="8"/>
</dbReference>
<evidence type="ECO:0000256" key="11">
    <source>
        <dbReference type="SAM" id="MobiDB-lite"/>
    </source>
</evidence>
<sequence>MDVLGSLEIRWVQGYTNGTVKFVDKRTACYTCGNVIVFFNVDTKTTKTLQSPGSGIGAFTACGHCRLLAFSDLKLNPSIFVYNYPDLELMCELKGTAKLGYTTLTLCDSGPYLACVSDIPDHTITLWNWESCVPICSHPLVGEGIMDLVFNPMNWCQICAVNSRSLTIWNVERCGDYHSMKPSVVDLPATDGSVVEHEANPSHILSEKMTYLGPQMPISAVAELSGDRADNFEPLKQIKPKVCVSAICWSISSDLYVGSKEGFLLCVNPDTLIISVLYKPQTNGINIEDSETSLQEGSFQSFALQDSNLFAAGNDGILRNIQIKGNKLEVVQTWALDEAVSSMIFSPDCETLLITSNTGCVYRFKPLLKDKVFKVRDALCGDFVAVAPLYTERNLCLSAREGGEIQLWTLDSGLCMGSIFLHTNVTSMACCLIGQYAAVGTVTGDVLFVEMTTKEKPRLVHRIHLYHVPVDHLVFDQGGNFLITGASSHIFVLDARPSKEFEIIGWIEVPGAIISLSTQYNKENDQVQVLVLCSKQRKEKTEGQTSEGSVLLLLTLFVQQLTDSTGCVDVHGCLRKEVFHSCLYKLPDTLCSCDLATNKIFGYCQQKKVLQRFTIPEGEEKFSKVQESVQLIPEEEAGGHLLGPAFLQLSPHQMWLATVGRDGLLRLCEISSMDRYVQLQCHSCWQGGVGSVCFTLDSQTVITTGLRDGSLVCCRLRLKLSGAAKENAAAQYSQSIAESFESKASLENSILTRMSDWDPQAQSLMHTEEVSLKGKTSGENEQEESYSASPTSSTWLDKKLDAILHEETQQYSDIKKTLRTNIKVLRDTIQTMMLENESLPEMEKLEQQEFNLDVEEQQRLKAEAEQEVTRVRKEIEMENLAKCYQREVLKRECWDSMKIKGKAIKAFHSNYEVKNYPMKERTEEELNELHRVETMRQIEQADSQLQDVLLQRKKDEEDKDSEDIETDSPALTGSLSSLYGGFNTHLYNQFNLHIREQKINQITLLKDVIYKVKTSFNEEFEAVYNQKEQEINRVREKNKRISEIMAELGLSESLWEPTLTDNECPERALTVTDSEIKVEKYLTPEKRQNEEKLREEEKLQGLAAKSDNVRDQALNVMMGGVLELKKEDILSVEVPQPEFTSKPEIQWTEEERKSFKEHEKKAKELREEQEKYKKILESDMKKLLTSIKEATQAFDEKLTKLFQRKVKSEMVIYQEELKIATLVHSIQTEEEILNREKQLTIKLERARMLKNKIGEDLKKQKDIVDEFRDVYDSAVAEDKLLEKGFRKEFYDVPVNIIDDLYKLYKRRPRVQKIKTQTQNNLDRAQLGTAASEGLALMMKAMKDLDAPENMPNGLDPVVWERFCLARQAKVESEHQVKLKALTLAEMQAFLHRRIDEDDKAHGEMKNLIDSLNSLCEEKMRFRLDCMVQVVLQQGQVEVEAKDFIADYEDALLIHRSVIEDLNSTIRALGYQKINSMVECKDFRKGIIQQEWEHKRMRLQLEDLSNKIRDIQTLRVTQEIQEYLNEINQDNRMSKQLTILERTIALQNKAHQKKVEACKKQIKHLDRQVAQMQEKNTALDSQMDDMEITVAETRNIYEASAVRDNQESEAEKHYKDIVLRKKLVNIARMQSQEILLLRADVEKLRMKNFPALAQLH</sequence>
<keyword evidence="5 10" id="KW-0175">Coiled coil</keyword>
<evidence type="ECO:0000256" key="6">
    <source>
        <dbReference type="ARBA" id="ARBA00023212"/>
    </source>
</evidence>
<evidence type="ECO:0000313" key="12">
    <source>
        <dbReference type="EMBL" id="KAI7805485.1"/>
    </source>
</evidence>
<dbReference type="GO" id="GO:0007288">
    <property type="term" value="P:sperm axoneme assembly"/>
    <property type="evidence" value="ECO:0007669"/>
    <property type="project" value="TreeGrafter"/>
</dbReference>
<accession>A0A9W7WNH6</accession>
<comment type="subcellular location">
    <subcellularLocation>
        <location evidence="1">Cytoplasm</location>
        <location evidence="1">Cytoskeleton</location>
        <location evidence="1">Cilium axoneme</location>
    </subcellularLocation>
</comment>
<comment type="similarity">
    <text evidence="8">Belongs to the CFAP43 family.</text>
</comment>
<feature type="coiled-coil region" evidence="10">
    <location>
        <begin position="1148"/>
        <end position="1193"/>
    </location>
</feature>
<dbReference type="InterPro" id="IPR036322">
    <property type="entry name" value="WD40_repeat_dom_sf"/>
</dbReference>
<comment type="caution">
    <text evidence="12">The sequence shown here is derived from an EMBL/GenBank/DDBJ whole genome shotgun (WGS) entry which is preliminary data.</text>
</comment>
<name>A0A9W7WNH6_TRIRA</name>
<dbReference type="InterPro" id="IPR001680">
    <property type="entry name" value="WD40_rpt"/>
</dbReference>
<keyword evidence="3" id="KW-0853">WD repeat</keyword>
<dbReference type="GO" id="GO:0005930">
    <property type="term" value="C:axoneme"/>
    <property type="evidence" value="ECO:0007669"/>
    <property type="project" value="UniProtKB-SubCell"/>
</dbReference>
<dbReference type="Proteomes" id="UP001059041">
    <property type="component" value="Linkage Group LG9"/>
</dbReference>
<feature type="coiled-coil region" evidence="10">
    <location>
        <begin position="1017"/>
        <end position="1047"/>
    </location>
</feature>
<gene>
    <name evidence="12" type="ORF">IRJ41_009215</name>
</gene>
<organism evidence="12 13">
    <name type="scientific">Triplophysa rosa</name>
    <name type="common">Cave loach</name>
    <dbReference type="NCBI Taxonomy" id="992332"/>
    <lineage>
        <taxon>Eukaryota</taxon>
        <taxon>Metazoa</taxon>
        <taxon>Chordata</taxon>
        <taxon>Craniata</taxon>
        <taxon>Vertebrata</taxon>
        <taxon>Euteleostomi</taxon>
        <taxon>Actinopterygii</taxon>
        <taxon>Neopterygii</taxon>
        <taxon>Teleostei</taxon>
        <taxon>Ostariophysi</taxon>
        <taxon>Cypriniformes</taxon>
        <taxon>Nemacheilidae</taxon>
        <taxon>Triplophysa</taxon>
    </lineage>
</organism>
<dbReference type="PANTHER" id="PTHR14885">
    <property type="entry name" value="CILIA- AND FLAGELLA-ASSOCIATED PROTEIN 43-RELATED"/>
    <property type="match status" value="1"/>
</dbReference>
<evidence type="ECO:0000256" key="5">
    <source>
        <dbReference type="ARBA" id="ARBA00023054"/>
    </source>
</evidence>
<evidence type="ECO:0000256" key="3">
    <source>
        <dbReference type="ARBA" id="ARBA00022574"/>
    </source>
</evidence>
<feature type="coiled-coil region" evidence="10">
    <location>
        <begin position="845"/>
        <end position="881"/>
    </location>
</feature>
<keyword evidence="2" id="KW-0963">Cytoplasm</keyword>
<evidence type="ECO:0000256" key="4">
    <source>
        <dbReference type="ARBA" id="ARBA00022737"/>
    </source>
</evidence>
<dbReference type="SUPFAM" id="SSF50978">
    <property type="entry name" value="WD40 repeat-like"/>
    <property type="match status" value="2"/>
</dbReference>